<evidence type="ECO:0000313" key="4">
    <source>
        <dbReference type="Proteomes" id="UP000585836"/>
    </source>
</evidence>
<keyword evidence="4" id="KW-1185">Reference proteome</keyword>
<name>A0A7W9PNL4_9ACTN</name>
<feature type="compositionally biased region" description="Basic and acidic residues" evidence="1">
    <location>
        <begin position="67"/>
        <end position="87"/>
    </location>
</feature>
<organism evidence="3 4">
    <name type="scientific">Streptomyces echinatus</name>
    <dbReference type="NCBI Taxonomy" id="67293"/>
    <lineage>
        <taxon>Bacteria</taxon>
        <taxon>Bacillati</taxon>
        <taxon>Actinomycetota</taxon>
        <taxon>Actinomycetes</taxon>
        <taxon>Kitasatosporales</taxon>
        <taxon>Streptomycetaceae</taxon>
        <taxon>Streptomyces</taxon>
    </lineage>
</organism>
<sequence>MRKFQRVAVVAAAVAGLSALGAGVSFAGGEDEAAPRANAVATSSANAVAIGDGFYAPPQAQPEAQPEEQKQPEEHKADQPEEKKADQPEEGYGQEQHGEDD</sequence>
<feature type="signal peptide" evidence="2">
    <location>
        <begin position="1"/>
        <end position="27"/>
    </location>
</feature>
<feature type="chain" id="PRO_5030702580" evidence="2">
    <location>
        <begin position="28"/>
        <end position="101"/>
    </location>
</feature>
<comment type="caution">
    <text evidence="3">The sequence shown here is derived from an EMBL/GenBank/DDBJ whole genome shotgun (WGS) entry which is preliminary data.</text>
</comment>
<evidence type="ECO:0000256" key="2">
    <source>
        <dbReference type="SAM" id="SignalP"/>
    </source>
</evidence>
<keyword evidence="2" id="KW-0732">Signal</keyword>
<evidence type="ECO:0000256" key="1">
    <source>
        <dbReference type="SAM" id="MobiDB-lite"/>
    </source>
</evidence>
<dbReference type="EMBL" id="JACHJK010000001">
    <property type="protein sequence ID" value="MBB5924849.1"/>
    <property type="molecule type" value="Genomic_DNA"/>
</dbReference>
<evidence type="ECO:0000313" key="3">
    <source>
        <dbReference type="EMBL" id="MBB5924849.1"/>
    </source>
</evidence>
<accession>A0A7W9PNL4</accession>
<reference evidence="3 4" key="1">
    <citation type="submission" date="2020-08" db="EMBL/GenBank/DDBJ databases">
        <title>Genomic Encyclopedia of Type Strains, Phase III (KMG-III): the genomes of soil and plant-associated and newly described type strains.</title>
        <authorList>
            <person name="Whitman W."/>
        </authorList>
    </citation>
    <scope>NUCLEOTIDE SEQUENCE [LARGE SCALE GENOMIC DNA]</scope>
    <source>
        <strain evidence="3 4">CECT 3313</strain>
    </source>
</reference>
<gene>
    <name evidence="3" type="ORF">FHS34_000284</name>
</gene>
<protein>
    <submittedName>
        <fullName evidence="3">Outer membrane biosynthesis protein TonB</fullName>
    </submittedName>
</protein>
<dbReference type="Proteomes" id="UP000585836">
    <property type="component" value="Unassembled WGS sequence"/>
</dbReference>
<proteinExistence type="predicted"/>
<feature type="region of interest" description="Disordered" evidence="1">
    <location>
        <begin position="51"/>
        <end position="101"/>
    </location>
</feature>
<dbReference type="RefSeq" id="WP_184958779.1">
    <property type="nucleotide sequence ID" value="NZ_BAAAWF010000028.1"/>
</dbReference>
<dbReference type="AlphaFoldDB" id="A0A7W9PNL4"/>